<sequence>MDSNRAVKQVTGILAILLAGIIFIGSLGSEPMQLFFFFIWIWAFIISSLYLKSSVGNEQLLQSVMYLLLITTFFNQSFLSIHFGFFSLFVYRLLLLVALVVFLTYVVKHSGLSADWKQIRVKGILLFLLFWMAYGGASLIWSKSVLDGIKYLFLMGVGMTFVFLAVFTFTRISRLLVFYTIWMVMTAGLLALGLINYFGHIQMPTSTLYGAPFYKTAYPTAVFTNQNDFATFLSISFFFYLSAARNSLNSMRQTAALLLAGLSLFIIVVTQSRAGIIGLAVGGAFYLFLLLPSWAKKAAAVTGSAAILIGLIVFSKSLIAKSAGLFFSTASYSVNETLSSNVIRSNLLKDTFYYVADTFGMGVGAGNLPYYLEYEPIYNTSHIYQVHNWLAEILGNFGLIIALGYVTMYACLFVSLYRASRLYVDRTYKMLIEGCLTAMASFVISNISPSSVSNLYFHWVFLGLLISTVSVLKNEPLGGMTEMGTKKIIDHEGAYL</sequence>
<keyword evidence="2 5" id="KW-0812">Transmembrane</keyword>
<feature type="transmembrane region" description="Helical" evidence="5">
    <location>
        <begin position="89"/>
        <end position="107"/>
    </location>
</feature>
<feature type="transmembrane region" description="Helical" evidence="5">
    <location>
        <begin position="34"/>
        <end position="51"/>
    </location>
</feature>
<gene>
    <name evidence="7" type="primary">tuaE</name>
    <name evidence="7" type="ORF">GCM10007968_23360</name>
</gene>
<keyword evidence="4 5" id="KW-0472">Membrane</keyword>
<evidence type="ECO:0000259" key="6">
    <source>
        <dbReference type="Pfam" id="PF04932"/>
    </source>
</evidence>
<feature type="transmembrane region" description="Helical" evidence="5">
    <location>
        <begin position="275"/>
        <end position="291"/>
    </location>
</feature>
<dbReference type="InterPro" id="IPR051533">
    <property type="entry name" value="WaaL-like"/>
</dbReference>
<dbReference type="AlphaFoldDB" id="A0A917S547"/>
<comment type="caution">
    <text evidence="7">The sequence shown here is derived from an EMBL/GenBank/DDBJ whole genome shotgun (WGS) entry which is preliminary data.</text>
</comment>
<evidence type="ECO:0000256" key="5">
    <source>
        <dbReference type="SAM" id="Phobius"/>
    </source>
</evidence>
<feature type="transmembrane region" description="Helical" evidence="5">
    <location>
        <begin position="455"/>
        <end position="472"/>
    </location>
</feature>
<feature type="transmembrane region" description="Helical" evidence="5">
    <location>
        <begin position="176"/>
        <end position="198"/>
    </location>
</feature>
<evidence type="ECO:0000313" key="7">
    <source>
        <dbReference type="EMBL" id="GGL58690.1"/>
    </source>
</evidence>
<feature type="transmembrane region" description="Helical" evidence="5">
    <location>
        <begin position="430"/>
        <end position="449"/>
    </location>
</feature>
<feature type="domain" description="O-antigen ligase-related" evidence="6">
    <location>
        <begin position="259"/>
        <end position="405"/>
    </location>
</feature>
<dbReference type="RefSeq" id="WP_188803561.1">
    <property type="nucleotide sequence ID" value="NZ_BMOK01000010.1"/>
</dbReference>
<feature type="transmembrane region" description="Helical" evidence="5">
    <location>
        <begin position="218"/>
        <end position="241"/>
    </location>
</feature>
<comment type="subcellular location">
    <subcellularLocation>
        <location evidence="1">Membrane</location>
        <topology evidence="1">Multi-pass membrane protein</topology>
    </subcellularLocation>
</comment>
<proteinExistence type="predicted"/>
<evidence type="ECO:0000256" key="4">
    <source>
        <dbReference type="ARBA" id="ARBA00023136"/>
    </source>
</evidence>
<dbReference type="GO" id="GO:0016020">
    <property type="term" value="C:membrane"/>
    <property type="evidence" value="ECO:0007669"/>
    <property type="project" value="UniProtKB-SubCell"/>
</dbReference>
<feature type="transmembrane region" description="Helical" evidence="5">
    <location>
        <begin position="12"/>
        <end position="28"/>
    </location>
</feature>
<dbReference type="PANTHER" id="PTHR37422">
    <property type="entry name" value="TEICHURONIC ACID BIOSYNTHESIS PROTEIN TUAE"/>
    <property type="match status" value="1"/>
</dbReference>
<protein>
    <submittedName>
        <fullName evidence="7">Teichuronic acid biosynthesis protein TuaE</fullName>
    </submittedName>
</protein>
<reference evidence="7" key="1">
    <citation type="journal article" date="2014" name="Int. J. Syst. Evol. Microbiol.">
        <title>Complete genome sequence of Corynebacterium casei LMG S-19264T (=DSM 44701T), isolated from a smear-ripened cheese.</title>
        <authorList>
            <consortium name="US DOE Joint Genome Institute (JGI-PGF)"/>
            <person name="Walter F."/>
            <person name="Albersmeier A."/>
            <person name="Kalinowski J."/>
            <person name="Ruckert C."/>
        </authorList>
    </citation>
    <scope>NUCLEOTIDE SEQUENCE</scope>
    <source>
        <strain evidence="7">JCM 15325</strain>
    </source>
</reference>
<dbReference type="Pfam" id="PF04932">
    <property type="entry name" value="Wzy_C"/>
    <property type="match status" value="1"/>
</dbReference>
<reference evidence="7" key="2">
    <citation type="submission" date="2020-09" db="EMBL/GenBank/DDBJ databases">
        <authorList>
            <person name="Sun Q."/>
            <person name="Ohkuma M."/>
        </authorList>
    </citation>
    <scope>NUCLEOTIDE SEQUENCE</scope>
    <source>
        <strain evidence="7">JCM 15325</strain>
    </source>
</reference>
<evidence type="ECO:0000256" key="1">
    <source>
        <dbReference type="ARBA" id="ARBA00004141"/>
    </source>
</evidence>
<dbReference type="Proteomes" id="UP000654670">
    <property type="component" value="Unassembled WGS sequence"/>
</dbReference>
<evidence type="ECO:0000256" key="3">
    <source>
        <dbReference type="ARBA" id="ARBA00022989"/>
    </source>
</evidence>
<feature type="transmembrane region" description="Helical" evidence="5">
    <location>
        <begin position="298"/>
        <end position="319"/>
    </location>
</feature>
<keyword evidence="3 5" id="KW-1133">Transmembrane helix</keyword>
<dbReference type="EMBL" id="BMOK01000010">
    <property type="protein sequence ID" value="GGL58690.1"/>
    <property type="molecule type" value="Genomic_DNA"/>
</dbReference>
<organism evidence="7 8">
    <name type="scientific">Sporolactobacillus putidus</name>
    <dbReference type="NCBI Taxonomy" id="492735"/>
    <lineage>
        <taxon>Bacteria</taxon>
        <taxon>Bacillati</taxon>
        <taxon>Bacillota</taxon>
        <taxon>Bacilli</taxon>
        <taxon>Bacillales</taxon>
        <taxon>Sporolactobacillaceae</taxon>
        <taxon>Sporolactobacillus</taxon>
    </lineage>
</organism>
<evidence type="ECO:0000256" key="2">
    <source>
        <dbReference type="ARBA" id="ARBA00022692"/>
    </source>
</evidence>
<feature type="transmembrane region" description="Helical" evidence="5">
    <location>
        <begin position="253"/>
        <end position="269"/>
    </location>
</feature>
<feature type="transmembrane region" description="Helical" evidence="5">
    <location>
        <begin position="119"/>
        <end position="142"/>
    </location>
</feature>
<feature type="transmembrane region" description="Helical" evidence="5">
    <location>
        <begin position="397"/>
        <end position="418"/>
    </location>
</feature>
<feature type="transmembrane region" description="Helical" evidence="5">
    <location>
        <begin position="148"/>
        <end position="169"/>
    </location>
</feature>
<dbReference type="NCBIfam" id="NF047675">
    <property type="entry name" value="TeichurnBiosyTuaE"/>
    <property type="match status" value="1"/>
</dbReference>
<evidence type="ECO:0000313" key="8">
    <source>
        <dbReference type="Proteomes" id="UP000654670"/>
    </source>
</evidence>
<accession>A0A917S547</accession>
<name>A0A917S547_9BACL</name>
<dbReference type="InterPro" id="IPR007016">
    <property type="entry name" value="O-antigen_ligase-rel_domated"/>
</dbReference>
<dbReference type="PANTHER" id="PTHR37422:SF23">
    <property type="entry name" value="TEICHURONIC ACID BIOSYNTHESIS PROTEIN TUAE"/>
    <property type="match status" value="1"/>
</dbReference>
<feature type="transmembrane region" description="Helical" evidence="5">
    <location>
        <begin position="63"/>
        <end position="83"/>
    </location>
</feature>
<keyword evidence="8" id="KW-1185">Reference proteome</keyword>